<evidence type="ECO:0000313" key="3">
    <source>
        <dbReference type="Proteomes" id="UP001337655"/>
    </source>
</evidence>
<dbReference type="GeneID" id="89929611"/>
<evidence type="ECO:0000313" key="2">
    <source>
        <dbReference type="EMBL" id="KAK5166733.1"/>
    </source>
</evidence>
<dbReference type="EMBL" id="JAVRRT010000013">
    <property type="protein sequence ID" value="KAK5166733.1"/>
    <property type="molecule type" value="Genomic_DNA"/>
</dbReference>
<protein>
    <recommendedName>
        <fullName evidence="4">Ricin B lectin domain-containing protein</fullName>
    </recommendedName>
</protein>
<sequence>MSDQKAFYIVTVSGGKCLENTQTAQGVLDCLPKDNDKRQHWVLETGEEPNTVAFKSCADGQYLRNNEPNKINWGRIGVGEKQWWTLEGSPTPKSCLIRSNACTSGASYLNDFEGVYRDNNYVHMWQMVKAREYWLAWWIVDAESSASFNPVLESGQAAAAAADSGKLEAREKTVAEKEEELKKLENQRKKDIEQREAALKKNEQELTNQQATLKRREQELAKQQAAQNKGGSEPAAKPQQQKPSAPKPTPRECGHKVYPPPRKLEKRVVGYLYDGVRAH</sequence>
<feature type="region of interest" description="Disordered" evidence="1">
    <location>
        <begin position="215"/>
        <end position="266"/>
    </location>
</feature>
<dbReference type="Proteomes" id="UP001337655">
    <property type="component" value="Unassembled WGS sequence"/>
</dbReference>
<dbReference type="RefSeq" id="XP_064656615.1">
    <property type="nucleotide sequence ID" value="XM_064805510.1"/>
</dbReference>
<dbReference type="Gene3D" id="2.80.10.50">
    <property type="match status" value="1"/>
</dbReference>
<organism evidence="2 3">
    <name type="scientific">Saxophila tyrrhenica</name>
    <dbReference type="NCBI Taxonomy" id="1690608"/>
    <lineage>
        <taxon>Eukaryota</taxon>
        <taxon>Fungi</taxon>
        <taxon>Dikarya</taxon>
        <taxon>Ascomycota</taxon>
        <taxon>Pezizomycotina</taxon>
        <taxon>Dothideomycetes</taxon>
        <taxon>Dothideomycetidae</taxon>
        <taxon>Mycosphaerellales</taxon>
        <taxon>Extremaceae</taxon>
        <taxon>Saxophila</taxon>
    </lineage>
</organism>
<dbReference type="SUPFAM" id="SSF50370">
    <property type="entry name" value="Ricin B-like lectins"/>
    <property type="match status" value="1"/>
</dbReference>
<proteinExistence type="predicted"/>
<name>A0AAV9P5B3_9PEZI</name>
<dbReference type="AlphaFoldDB" id="A0AAV9P5B3"/>
<feature type="compositionally biased region" description="Low complexity" evidence="1">
    <location>
        <begin position="234"/>
        <end position="244"/>
    </location>
</feature>
<reference evidence="2 3" key="1">
    <citation type="submission" date="2023-08" db="EMBL/GenBank/DDBJ databases">
        <title>Black Yeasts Isolated from many extreme environments.</title>
        <authorList>
            <person name="Coleine C."/>
            <person name="Stajich J.E."/>
            <person name="Selbmann L."/>
        </authorList>
    </citation>
    <scope>NUCLEOTIDE SEQUENCE [LARGE SCALE GENOMIC DNA]</scope>
    <source>
        <strain evidence="2 3">CCFEE 5935</strain>
    </source>
</reference>
<evidence type="ECO:0000256" key="1">
    <source>
        <dbReference type="SAM" id="MobiDB-lite"/>
    </source>
</evidence>
<gene>
    <name evidence="2" type="ORF">LTR77_008277</name>
</gene>
<dbReference type="InterPro" id="IPR035992">
    <property type="entry name" value="Ricin_B-like_lectins"/>
</dbReference>
<accession>A0AAV9P5B3</accession>
<keyword evidence="3" id="KW-1185">Reference proteome</keyword>
<comment type="caution">
    <text evidence="2">The sequence shown here is derived from an EMBL/GenBank/DDBJ whole genome shotgun (WGS) entry which is preliminary data.</text>
</comment>
<evidence type="ECO:0008006" key="4">
    <source>
        <dbReference type="Google" id="ProtNLM"/>
    </source>
</evidence>